<feature type="transmembrane region" description="Helical" evidence="2">
    <location>
        <begin position="82"/>
        <end position="104"/>
    </location>
</feature>
<keyword evidence="2" id="KW-1133">Transmembrane helix</keyword>
<evidence type="ECO:0000256" key="2">
    <source>
        <dbReference type="SAM" id="Phobius"/>
    </source>
</evidence>
<comment type="caution">
    <text evidence="3">The sequence shown here is derived from an EMBL/GenBank/DDBJ whole genome shotgun (WGS) entry which is preliminary data.</text>
</comment>
<dbReference type="RefSeq" id="WP_133425781.1">
    <property type="nucleotide sequence ID" value="NZ_LSKA01000294.1"/>
</dbReference>
<sequence>MRQAPGRRSPGAAGTGISLGASAFRLLLDLGAARRGRSASARGLARLVLLAMRRPQRPTATGLEIERFPACLRIGLKIGLRIGLGLFCLGLGVGVCVGLCLWLVGRLLVGVVVVTGRLVRALGLRARAGDAGRVELQRHRIRSGRSGQGHRRRAGGTVVRRRPARQAWSA</sequence>
<evidence type="ECO:0000313" key="3">
    <source>
        <dbReference type="EMBL" id="TDK92419.1"/>
    </source>
</evidence>
<reference evidence="3 4" key="1">
    <citation type="submission" date="2019-01" db="EMBL/GenBank/DDBJ databases">
        <title>High-quality-draft genome sequences of five non-tuberculosis mycobacteriaceae isolated from a nosocomial environment.</title>
        <authorList>
            <person name="Tiago I."/>
            <person name="Alarico S."/>
            <person name="Pereira S.G."/>
            <person name="Coelho C."/>
            <person name="Maranha A."/>
            <person name="Empadinhas N."/>
        </authorList>
    </citation>
    <scope>NUCLEOTIDE SEQUENCE [LARGE SCALE GENOMIC DNA]</scope>
    <source>
        <strain evidence="3 4">24AIII</strain>
    </source>
</reference>
<evidence type="ECO:0000256" key="1">
    <source>
        <dbReference type="SAM" id="MobiDB-lite"/>
    </source>
</evidence>
<proteinExistence type="predicted"/>
<dbReference type="Proteomes" id="UP000294929">
    <property type="component" value="Unassembled WGS sequence"/>
</dbReference>
<feature type="region of interest" description="Disordered" evidence="1">
    <location>
        <begin position="142"/>
        <end position="170"/>
    </location>
</feature>
<evidence type="ECO:0000313" key="4">
    <source>
        <dbReference type="Proteomes" id="UP000294929"/>
    </source>
</evidence>
<dbReference type="EMBL" id="SDLO01000003">
    <property type="protein sequence ID" value="TDK92419.1"/>
    <property type="molecule type" value="Genomic_DNA"/>
</dbReference>
<accession>A0A4R5WMF3</accession>
<protein>
    <submittedName>
        <fullName evidence="3">Uncharacterized protein</fullName>
    </submittedName>
</protein>
<feature type="compositionally biased region" description="Basic residues" evidence="1">
    <location>
        <begin position="142"/>
        <end position="164"/>
    </location>
</feature>
<name>A0A4R5WMF3_MYCMU</name>
<keyword evidence="2" id="KW-0472">Membrane</keyword>
<organism evidence="3 4">
    <name type="scientific">Mycolicibacterium mucogenicum</name>
    <name type="common">Mycobacterium mucogenicum</name>
    <dbReference type="NCBI Taxonomy" id="56689"/>
    <lineage>
        <taxon>Bacteria</taxon>
        <taxon>Bacillati</taxon>
        <taxon>Actinomycetota</taxon>
        <taxon>Actinomycetes</taxon>
        <taxon>Mycobacteriales</taxon>
        <taxon>Mycobacteriaceae</taxon>
        <taxon>Mycolicibacterium</taxon>
    </lineage>
</organism>
<gene>
    <name evidence="3" type="ORF">EUA03_04650</name>
</gene>
<keyword evidence="2" id="KW-0812">Transmembrane</keyword>
<dbReference type="AlphaFoldDB" id="A0A4R5WMF3"/>